<keyword evidence="5 7" id="KW-1133">Transmembrane helix</keyword>
<dbReference type="Pfam" id="PF04039">
    <property type="entry name" value="MnhB"/>
    <property type="match status" value="1"/>
</dbReference>
<accession>A0ABW4KNH5</accession>
<evidence type="ECO:0000256" key="6">
    <source>
        <dbReference type="ARBA" id="ARBA00023136"/>
    </source>
</evidence>
<evidence type="ECO:0000256" key="4">
    <source>
        <dbReference type="ARBA" id="ARBA00022692"/>
    </source>
</evidence>
<evidence type="ECO:0000256" key="2">
    <source>
        <dbReference type="ARBA" id="ARBA00009425"/>
    </source>
</evidence>
<comment type="subcellular location">
    <subcellularLocation>
        <location evidence="1">Cell membrane</location>
        <topology evidence="1">Multi-pass membrane protein</topology>
    </subcellularLocation>
</comment>
<gene>
    <name evidence="9" type="ORF">ACFSCZ_18525</name>
</gene>
<evidence type="ECO:0000313" key="10">
    <source>
        <dbReference type="Proteomes" id="UP001597301"/>
    </source>
</evidence>
<organism evidence="9 10">
    <name type="scientific">Siminovitchia sediminis</name>
    <dbReference type="NCBI Taxonomy" id="1274353"/>
    <lineage>
        <taxon>Bacteria</taxon>
        <taxon>Bacillati</taxon>
        <taxon>Bacillota</taxon>
        <taxon>Bacilli</taxon>
        <taxon>Bacillales</taxon>
        <taxon>Bacillaceae</taxon>
        <taxon>Siminovitchia</taxon>
    </lineage>
</organism>
<dbReference type="PANTHER" id="PTHR33932:SF4">
    <property type="entry name" value="NA(+)_H(+) ANTIPORTER SUBUNIT B"/>
    <property type="match status" value="1"/>
</dbReference>
<reference evidence="10" key="1">
    <citation type="journal article" date="2019" name="Int. J. Syst. Evol. Microbiol.">
        <title>The Global Catalogue of Microorganisms (GCM) 10K type strain sequencing project: providing services to taxonomists for standard genome sequencing and annotation.</title>
        <authorList>
            <consortium name="The Broad Institute Genomics Platform"/>
            <consortium name="The Broad Institute Genome Sequencing Center for Infectious Disease"/>
            <person name="Wu L."/>
            <person name="Ma J."/>
        </authorList>
    </citation>
    <scope>NUCLEOTIDE SEQUENCE [LARGE SCALE GENOMIC DNA]</scope>
    <source>
        <strain evidence="10">CGMCC 1.12295</strain>
    </source>
</reference>
<keyword evidence="3" id="KW-1003">Cell membrane</keyword>
<proteinExistence type="inferred from homology"/>
<dbReference type="PANTHER" id="PTHR33932">
    <property type="entry name" value="NA(+)/H(+) ANTIPORTER SUBUNIT B"/>
    <property type="match status" value="1"/>
</dbReference>
<dbReference type="InterPro" id="IPR007182">
    <property type="entry name" value="MnhB"/>
</dbReference>
<comment type="caution">
    <text evidence="9">The sequence shown here is derived from an EMBL/GenBank/DDBJ whole genome shotgun (WGS) entry which is preliminary data.</text>
</comment>
<feature type="transmembrane region" description="Helical" evidence="7">
    <location>
        <begin position="70"/>
        <end position="91"/>
    </location>
</feature>
<feature type="transmembrane region" description="Helical" evidence="7">
    <location>
        <begin position="111"/>
        <end position="135"/>
    </location>
</feature>
<evidence type="ECO:0000259" key="8">
    <source>
        <dbReference type="Pfam" id="PF04039"/>
    </source>
</evidence>
<keyword evidence="10" id="KW-1185">Reference proteome</keyword>
<dbReference type="NCBIfam" id="NF009223">
    <property type="entry name" value="PRK12573.1"/>
    <property type="match status" value="1"/>
</dbReference>
<feature type="transmembrane region" description="Helical" evidence="7">
    <location>
        <begin position="38"/>
        <end position="58"/>
    </location>
</feature>
<feature type="transmembrane region" description="Helical" evidence="7">
    <location>
        <begin position="12"/>
        <end position="32"/>
    </location>
</feature>
<dbReference type="EMBL" id="JBHUEO010000113">
    <property type="protein sequence ID" value="MFD1708672.1"/>
    <property type="molecule type" value="Genomic_DNA"/>
</dbReference>
<keyword evidence="4 7" id="KW-0812">Transmembrane</keyword>
<feature type="domain" description="Na+/H+ antiporter MnhB subunit-related protein" evidence="8">
    <location>
        <begin position="9"/>
        <end position="133"/>
    </location>
</feature>
<comment type="similarity">
    <text evidence="2">Belongs to the CPA3 antiporters (TC 2.A.63) subunit B family.</text>
</comment>
<name>A0ABW4KNH5_9BACI</name>
<dbReference type="Proteomes" id="UP001597301">
    <property type="component" value="Unassembled WGS sequence"/>
</dbReference>
<evidence type="ECO:0000256" key="5">
    <source>
        <dbReference type="ARBA" id="ARBA00022989"/>
    </source>
</evidence>
<protein>
    <submittedName>
        <fullName evidence="9">Na(+)/H(+) antiporter subunit B</fullName>
    </submittedName>
</protein>
<evidence type="ECO:0000313" key="9">
    <source>
        <dbReference type="EMBL" id="MFD1708672.1"/>
    </source>
</evidence>
<evidence type="ECO:0000256" key="1">
    <source>
        <dbReference type="ARBA" id="ARBA00004651"/>
    </source>
</evidence>
<evidence type="ECO:0000256" key="7">
    <source>
        <dbReference type="SAM" id="Phobius"/>
    </source>
</evidence>
<evidence type="ECO:0000256" key="3">
    <source>
        <dbReference type="ARBA" id="ARBA00022475"/>
    </source>
</evidence>
<sequence>MKKKTNDLILQTVTKVVSFIILLFALHIFFAGHNNPGGGFVGGLLTSGAIVLLLLAFDIKTVVHSLPIDYRIMIAVGLLFAVGTGLGGLVFDVPFLTHAHDAFVLPILGDTHLHTAVLFDIGVYLVVVGSTMTIIQTIGEEE</sequence>
<keyword evidence="6 7" id="KW-0472">Membrane</keyword>
<dbReference type="InterPro" id="IPR050622">
    <property type="entry name" value="CPA3_antiporter_subunitB"/>
</dbReference>
<dbReference type="RefSeq" id="WP_380776247.1">
    <property type="nucleotide sequence ID" value="NZ_JBHUEO010000113.1"/>
</dbReference>